<dbReference type="InterPro" id="IPR001594">
    <property type="entry name" value="Palmitoyltrfase_DHHC"/>
</dbReference>
<comment type="subcellular location">
    <subcellularLocation>
        <location evidence="1">Endomembrane system</location>
        <topology evidence="1">Multi-pass membrane protein</topology>
    </subcellularLocation>
</comment>
<sequence length="416" mass="46875">MPPAPASEGSTALVRAYKIWQGSNIFVLHGRLIFGPDARSIWLTLLMMVAPVAVFCVFVAGKLMNDFPHRWGISIMVFAIVLSLANLIFLLLTSTRDPGIVPRNSRPPETEDHLDDENSQSEAVHNSRTRYRRTKEVYVNGMPVQVKYCETCMLYRPPRCSHCSICDNCVERFDHHCPWVGQCIGARNYRFYFLFVLSATILCIYVFAFCWVYVVRIMHGEETTVWKALIKTPASIVLIIYSFLLVWFVGGLTVFHSCLISRNQTTYENFRALYERQANPYNKGVIGNFKEVFLSSVPPSKNNFRAKIRKEPDFPSRRVNGNGSYIINDLSSGKTTSDIEMGMKPLASSWEEFGGELGREAEDDLSSGHIIKVVSALGVAGEYGEQMCDANVVSEEPEREAFPPKGSQGDSRSETQ</sequence>
<name>A0A2I0J9S5_PUNGR</name>
<evidence type="ECO:0000256" key="9">
    <source>
        <dbReference type="ARBA" id="ARBA00023315"/>
    </source>
</evidence>
<dbReference type="EC" id="2.3.1.225" evidence="11"/>
<evidence type="ECO:0000313" key="13">
    <source>
        <dbReference type="Proteomes" id="UP000233551"/>
    </source>
</evidence>
<keyword evidence="9 11" id="KW-0012">Acyltransferase</keyword>
<evidence type="ECO:0000256" key="10">
    <source>
        <dbReference type="ARBA" id="ARBA00048048"/>
    </source>
</evidence>
<comment type="catalytic activity">
    <reaction evidence="10 11">
        <text>L-cysteinyl-[protein] + hexadecanoyl-CoA = S-hexadecanoyl-L-cysteinyl-[protein] + CoA</text>
        <dbReference type="Rhea" id="RHEA:36683"/>
        <dbReference type="Rhea" id="RHEA-COMP:10131"/>
        <dbReference type="Rhea" id="RHEA-COMP:11032"/>
        <dbReference type="ChEBI" id="CHEBI:29950"/>
        <dbReference type="ChEBI" id="CHEBI:57287"/>
        <dbReference type="ChEBI" id="CHEBI:57379"/>
        <dbReference type="ChEBI" id="CHEBI:74151"/>
        <dbReference type="EC" id="2.3.1.225"/>
    </reaction>
</comment>
<keyword evidence="8" id="KW-0449">Lipoprotein</keyword>
<feature type="transmembrane region" description="Helical" evidence="11">
    <location>
        <begin position="191"/>
        <end position="214"/>
    </location>
</feature>
<dbReference type="OrthoDB" id="4096362at2759"/>
<evidence type="ECO:0000256" key="5">
    <source>
        <dbReference type="ARBA" id="ARBA00022989"/>
    </source>
</evidence>
<evidence type="ECO:0000256" key="2">
    <source>
        <dbReference type="ARBA" id="ARBA00008574"/>
    </source>
</evidence>
<evidence type="ECO:0000256" key="11">
    <source>
        <dbReference type="RuleBase" id="RU079119"/>
    </source>
</evidence>
<comment type="similarity">
    <text evidence="2 11">Belongs to the DHHC palmitoyltransferase family.</text>
</comment>
<dbReference type="GO" id="GO:0005783">
    <property type="term" value="C:endoplasmic reticulum"/>
    <property type="evidence" value="ECO:0007669"/>
    <property type="project" value="TreeGrafter"/>
</dbReference>
<feature type="transmembrane region" description="Helical" evidence="11">
    <location>
        <begin position="41"/>
        <end position="61"/>
    </location>
</feature>
<dbReference type="GO" id="GO:0005794">
    <property type="term" value="C:Golgi apparatus"/>
    <property type="evidence" value="ECO:0007669"/>
    <property type="project" value="TreeGrafter"/>
</dbReference>
<dbReference type="STRING" id="22663.A0A2I0J9S5"/>
<evidence type="ECO:0000256" key="4">
    <source>
        <dbReference type="ARBA" id="ARBA00022692"/>
    </source>
</evidence>
<dbReference type="Proteomes" id="UP000233551">
    <property type="component" value="Unassembled WGS sequence"/>
</dbReference>
<dbReference type="GO" id="GO:0019706">
    <property type="term" value="F:protein-cysteine S-palmitoyltransferase activity"/>
    <property type="evidence" value="ECO:0007669"/>
    <property type="project" value="UniProtKB-EC"/>
</dbReference>
<evidence type="ECO:0000256" key="6">
    <source>
        <dbReference type="ARBA" id="ARBA00023136"/>
    </source>
</evidence>
<gene>
    <name evidence="12" type="ORF">CRG98_026592</name>
</gene>
<keyword evidence="7" id="KW-0564">Palmitate</keyword>
<evidence type="ECO:0000313" key="12">
    <source>
        <dbReference type="EMBL" id="PKI53012.1"/>
    </source>
</evidence>
<dbReference type="InterPro" id="IPR039859">
    <property type="entry name" value="PFA4/ZDH16/20/ERF2-like"/>
</dbReference>
<keyword evidence="13" id="KW-1185">Reference proteome</keyword>
<evidence type="ECO:0000256" key="7">
    <source>
        <dbReference type="ARBA" id="ARBA00023139"/>
    </source>
</evidence>
<proteinExistence type="inferred from homology"/>
<dbReference type="GO" id="GO:0006612">
    <property type="term" value="P:protein targeting to membrane"/>
    <property type="evidence" value="ECO:0007669"/>
    <property type="project" value="TreeGrafter"/>
</dbReference>
<protein>
    <recommendedName>
        <fullName evidence="11">S-acyltransferase</fullName>
        <ecNumber evidence="11">2.3.1.225</ecNumber>
    </recommendedName>
    <alternativeName>
        <fullName evidence="11">Palmitoyltransferase</fullName>
    </alternativeName>
</protein>
<keyword evidence="5 11" id="KW-1133">Transmembrane helix</keyword>
<evidence type="ECO:0000256" key="3">
    <source>
        <dbReference type="ARBA" id="ARBA00022679"/>
    </source>
</evidence>
<organism evidence="12 13">
    <name type="scientific">Punica granatum</name>
    <name type="common">Pomegranate</name>
    <dbReference type="NCBI Taxonomy" id="22663"/>
    <lineage>
        <taxon>Eukaryota</taxon>
        <taxon>Viridiplantae</taxon>
        <taxon>Streptophyta</taxon>
        <taxon>Embryophyta</taxon>
        <taxon>Tracheophyta</taxon>
        <taxon>Spermatophyta</taxon>
        <taxon>Magnoliopsida</taxon>
        <taxon>eudicotyledons</taxon>
        <taxon>Gunneridae</taxon>
        <taxon>Pentapetalae</taxon>
        <taxon>rosids</taxon>
        <taxon>malvids</taxon>
        <taxon>Myrtales</taxon>
        <taxon>Lythraceae</taxon>
        <taxon>Punica</taxon>
    </lineage>
</organism>
<dbReference type="GeneID" id="116194556"/>
<comment type="caution">
    <text evidence="12">The sequence shown here is derived from an EMBL/GenBank/DDBJ whole genome shotgun (WGS) entry which is preliminary data.</text>
</comment>
<comment type="domain">
    <text evidence="11">The DHHC domain is required for palmitoyltransferase activity.</text>
</comment>
<dbReference type="PANTHER" id="PTHR22883">
    <property type="entry name" value="ZINC FINGER DHHC DOMAIN CONTAINING PROTEIN"/>
    <property type="match status" value="1"/>
</dbReference>
<evidence type="ECO:0000256" key="8">
    <source>
        <dbReference type="ARBA" id="ARBA00023288"/>
    </source>
</evidence>
<evidence type="ECO:0000256" key="1">
    <source>
        <dbReference type="ARBA" id="ARBA00004127"/>
    </source>
</evidence>
<feature type="transmembrane region" description="Helical" evidence="11">
    <location>
        <begin position="234"/>
        <end position="255"/>
    </location>
</feature>
<accession>A0A2I0J9S5</accession>
<reference evidence="12 13" key="1">
    <citation type="submission" date="2017-11" db="EMBL/GenBank/DDBJ databases">
        <title>De-novo sequencing of pomegranate (Punica granatum L.) genome.</title>
        <authorList>
            <person name="Akparov Z."/>
            <person name="Amiraslanov A."/>
            <person name="Hajiyeva S."/>
            <person name="Abbasov M."/>
            <person name="Kaur K."/>
            <person name="Hamwieh A."/>
            <person name="Solovyev V."/>
            <person name="Salamov A."/>
            <person name="Braich B."/>
            <person name="Kosarev P."/>
            <person name="Mahmoud A."/>
            <person name="Hajiyev E."/>
            <person name="Babayeva S."/>
            <person name="Izzatullayeva V."/>
            <person name="Mammadov A."/>
            <person name="Mammadov A."/>
            <person name="Sharifova S."/>
            <person name="Ojaghi J."/>
            <person name="Eynullazada K."/>
            <person name="Bayramov B."/>
            <person name="Abdulazimova A."/>
            <person name="Shahmuradov I."/>
        </authorList>
    </citation>
    <scope>NUCLEOTIDE SEQUENCE [LARGE SCALE GENOMIC DNA]</scope>
    <source>
        <strain evidence="13">cv. AG2017</strain>
        <tissue evidence="12">Leaf</tissue>
    </source>
</reference>
<keyword evidence="4 11" id="KW-0812">Transmembrane</keyword>
<dbReference type="PROSITE" id="PS50216">
    <property type="entry name" value="DHHC"/>
    <property type="match status" value="1"/>
</dbReference>
<dbReference type="Pfam" id="PF01529">
    <property type="entry name" value="DHHC"/>
    <property type="match status" value="1"/>
</dbReference>
<dbReference type="AlphaFoldDB" id="A0A2I0J9S5"/>
<keyword evidence="3 11" id="KW-0808">Transferase</keyword>
<keyword evidence="6 11" id="KW-0472">Membrane</keyword>
<dbReference type="EMBL" id="PGOL01001887">
    <property type="protein sequence ID" value="PKI53012.1"/>
    <property type="molecule type" value="Genomic_DNA"/>
</dbReference>
<dbReference type="PANTHER" id="PTHR22883:SF43">
    <property type="entry name" value="PALMITOYLTRANSFERASE APP"/>
    <property type="match status" value="1"/>
</dbReference>
<feature type="transmembrane region" description="Helical" evidence="11">
    <location>
        <begin position="73"/>
        <end position="93"/>
    </location>
</feature>